<protein>
    <recommendedName>
        <fullName evidence="4">Secreted protein</fullName>
    </recommendedName>
</protein>
<dbReference type="EMBL" id="JACHMX010000001">
    <property type="protein sequence ID" value="MBB5851242.1"/>
    <property type="molecule type" value="Genomic_DNA"/>
</dbReference>
<feature type="chain" id="PRO_5039225750" description="Secreted protein" evidence="1">
    <location>
        <begin position="31"/>
        <end position="101"/>
    </location>
</feature>
<organism evidence="2 3">
    <name type="scientific">Amycolatopsis umgeniensis</name>
    <dbReference type="NCBI Taxonomy" id="336628"/>
    <lineage>
        <taxon>Bacteria</taxon>
        <taxon>Bacillati</taxon>
        <taxon>Actinomycetota</taxon>
        <taxon>Actinomycetes</taxon>
        <taxon>Pseudonocardiales</taxon>
        <taxon>Pseudonocardiaceae</taxon>
        <taxon>Amycolatopsis</taxon>
    </lineage>
</organism>
<evidence type="ECO:0000313" key="2">
    <source>
        <dbReference type="EMBL" id="MBB5851242.1"/>
    </source>
</evidence>
<comment type="caution">
    <text evidence="2">The sequence shown here is derived from an EMBL/GenBank/DDBJ whole genome shotgun (WGS) entry which is preliminary data.</text>
</comment>
<name>A0A841AXZ3_9PSEU</name>
<dbReference type="AlphaFoldDB" id="A0A841AXZ3"/>
<keyword evidence="3" id="KW-1185">Reference proteome</keyword>
<evidence type="ECO:0000313" key="3">
    <source>
        <dbReference type="Proteomes" id="UP000580861"/>
    </source>
</evidence>
<sequence>MHAFAKAGRYGAVGFAVVGALMGSTAASSAAEPVVAAVPGPDTVEVGWPFDTCDPHDYLLKRGVFERNWLFVFDHWDGANFYKVRDTAGDVVGNGWASCHP</sequence>
<gene>
    <name evidence="2" type="ORF">HDA45_001329</name>
</gene>
<proteinExistence type="predicted"/>
<evidence type="ECO:0008006" key="4">
    <source>
        <dbReference type="Google" id="ProtNLM"/>
    </source>
</evidence>
<dbReference type="Proteomes" id="UP000580861">
    <property type="component" value="Unassembled WGS sequence"/>
</dbReference>
<evidence type="ECO:0000256" key="1">
    <source>
        <dbReference type="SAM" id="SignalP"/>
    </source>
</evidence>
<keyword evidence="1" id="KW-0732">Signal</keyword>
<dbReference type="RefSeq" id="WP_184892858.1">
    <property type="nucleotide sequence ID" value="NZ_JACHMX010000001.1"/>
</dbReference>
<accession>A0A841AXZ3</accession>
<reference evidence="2 3" key="1">
    <citation type="submission" date="2020-08" db="EMBL/GenBank/DDBJ databases">
        <title>Sequencing the genomes of 1000 actinobacteria strains.</title>
        <authorList>
            <person name="Klenk H.-P."/>
        </authorList>
    </citation>
    <scope>NUCLEOTIDE SEQUENCE [LARGE SCALE GENOMIC DNA]</scope>
    <source>
        <strain evidence="2 3">DSM 45272</strain>
    </source>
</reference>
<feature type="signal peptide" evidence="1">
    <location>
        <begin position="1"/>
        <end position="30"/>
    </location>
</feature>